<gene>
    <name evidence="10" type="ORF">CBP31_02485</name>
</gene>
<dbReference type="CDD" id="cd06579">
    <property type="entry name" value="TM_PBP1_transp_AraH_like"/>
    <property type="match status" value="1"/>
</dbReference>
<dbReference type="AlphaFoldDB" id="A0A1Y0D345"/>
<name>A0A1Y0D345_9GAMM</name>
<keyword evidence="3" id="KW-0813">Transport</keyword>
<dbReference type="PANTHER" id="PTHR32196">
    <property type="entry name" value="ABC TRANSPORTER PERMEASE PROTEIN YPHD-RELATED-RELATED"/>
    <property type="match status" value="1"/>
</dbReference>
<dbReference type="PANTHER" id="PTHR32196:SF21">
    <property type="entry name" value="ABC TRANSPORTER PERMEASE PROTEIN YPHD-RELATED"/>
    <property type="match status" value="1"/>
</dbReference>
<evidence type="ECO:0000256" key="7">
    <source>
        <dbReference type="ARBA" id="ARBA00022989"/>
    </source>
</evidence>
<keyword evidence="8 9" id="KW-0472">Membrane</keyword>
<dbReference type="GO" id="GO:0005886">
    <property type="term" value="C:plasma membrane"/>
    <property type="evidence" value="ECO:0007669"/>
    <property type="project" value="UniProtKB-SubCell"/>
</dbReference>
<feature type="transmembrane region" description="Helical" evidence="9">
    <location>
        <begin position="124"/>
        <end position="143"/>
    </location>
</feature>
<reference evidence="10 11" key="1">
    <citation type="journal article" date="2014" name="Int. J. Syst. Evol. Microbiol.">
        <title>Oceanisphaera profunda sp. nov., a marine bacterium isolated from deep-sea sediment, and emended description of the genus Oceanisphaera.</title>
        <authorList>
            <person name="Xu Z."/>
            <person name="Zhang X.Y."/>
            <person name="Su H.N."/>
            <person name="Yu Z.C."/>
            <person name="Liu C."/>
            <person name="Li H."/>
            <person name="Chen X.L."/>
            <person name="Song X.Y."/>
            <person name="Xie B.B."/>
            <person name="Qin Q.L."/>
            <person name="Zhou B.C."/>
            <person name="Shi M."/>
            <person name="Huang Y."/>
            <person name="Zhang Y.Z."/>
        </authorList>
    </citation>
    <scope>NUCLEOTIDE SEQUENCE [LARGE SCALE GENOMIC DNA]</scope>
    <source>
        <strain evidence="10 11">SM1222</strain>
    </source>
</reference>
<dbReference type="OrthoDB" id="8843934at2"/>
<evidence type="ECO:0000256" key="9">
    <source>
        <dbReference type="SAM" id="Phobius"/>
    </source>
</evidence>
<evidence type="ECO:0000313" key="11">
    <source>
        <dbReference type="Proteomes" id="UP000243937"/>
    </source>
</evidence>
<accession>A0A1Y0D345</accession>
<sequence>MTTANNRRWFSKEWLIAQKSLIALLVLIAVVSALNPNFFTVDNLLNILRQTSVNAIIAVGMTLVILTAGIDLSVGSVLALCGAFAASMVSMELSIFITLPAVLLAGFVLGSFSGLIVAKGRVQAFIATLVTMTLLRGVTMVYTEGRPISTGFTDAGDIFAWFGTGYVFGIPVPVWLMAMTFLGAWYLLNHTRFGRYIYAVGGNEAAARLSGINVARVKMGVYAICGMLSALAAIIVTSRLSSAQPTAGTTYELDAIAAVVLGGTSLAGGKGAIMGTLIGALIIGFLNNALNLLDVSSYYQMIAKATVILLAVLVDNKHK</sequence>
<feature type="transmembrane region" description="Helical" evidence="9">
    <location>
        <begin position="253"/>
        <end position="286"/>
    </location>
</feature>
<feature type="transmembrane region" description="Helical" evidence="9">
    <location>
        <begin position="21"/>
        <end position="41"/>
    </location>
</feature>
<dbReference type="InterPro" id="IPR001851">
    <property type="entry name" value="ABC_transp_permease"/>
</dbReference>
<organism evidence="10 11">
    <name type="scientific">Oceanisphaera profunda</name>
    <dbReference type="NCBI Taxonomy" id="1416627"/>
    <lineage>
        <taxon>Bacteria</taxon>
        <taxon>Pseudomonadati</taxon>
        <taxon>Pseudomonadota</taxon>
        <taxon>Gammaproteobacteria</taxon>
        <taxon>Aeromonadales</taxon>
        <taxon>Aeromonadaceae</taxon>
        <taxon>Oceanisphaera</taxon>
    </lineage>
</organism>
<evidence type="ECO:0000256" key="2">
    <source>
        <dbReference type="ARBA" id="ARBA00007942"/>
    </source>
</evidence>
<keyword evidence="7 9" id="KW-1133">Transmembrane helix</keyword>
<feature type="transmembrane region" description="Helical" evidence="9">
    <location>
        <begin position="164"/>
        <end position="188"/>
    </location>
</feature>
<comment type="subcellular location">
    <subcellularLocation>
        <location evidence="1">Cell inner membrane</location>
        <topology evidence="1">Multi-pass membrane protein</topology>
    </subcellularLocation>
</comment>
<evidence type="ECO:0000256" key="5">
    <source>
        <dbReference type="ARBA" id="ARBA00022519"/>
    </source>
</evidence>
<evidence type="ECO:0000313" key="10">
    <source>
        <dbReference type="EMBL" id="ART81637.1"/>
    </source>
</evidence>
<feature type="transmembrane region" description="Helical" evidence="9">
    <location>
        <begin position="53"/>
        <end position="86"/>
    </location>
</feature>
<keyword evidence="11" id="KW-1185">Reference proteome</keyword>
<dbReference type="GO" id="GO:0022857">
    <property type="term" value="F:transmembrane transporter activity"/>
    <property type="evidence" value="ECO:0007669"/>
    <property type="project" value="InterPro"/>
</dbReference>
<feature type="transmembrane region" description="Helical" evidence="9">
    <location>
        <begin position="219"/>
        <end position="241"/>
    </location>
</feature>
<evidence type="ECO:0000256" key="3">
    <source>
        <dbReference type="ARBA" id="ARBA00022448"/>
    </source>
</evidence>
<dbReference type="RefSeq" id="WP_087034723.1">
    <property type="nucleotide sequence ID" value="NZ_CP021377.1"/>
</dbReference>
<evidence type="ECO:0000256" key="1">
    <source>
        <dbReference type="ARBA" id="ARBA00004429"/>
    </source>
</evidence>
<comment type="similarity">
    <text evidence="2">Belongs to the binding-protein-dependent transport system permease family. AraH/RbsC subfamily.</text>
</comment>
<evidence type="ECO:0000256" key="8">
    <source>
        <dbReference type="ARBA" id="ARBA00023136"/>
    </source>
</evidence>
<dbReference type="EMBL" id="CP021377">
    <property type="protein sequence ID" value="ART81637.1"/>
    <property type="molecule type" value="Genomic_DNA"/>
</dbReference>
<dbReference type="NCBIfam" id="NF007067">
    <property type="entry name" value="PRK09512.1"/>
    <property type="match status" value="1"/>
</dbReference>
<dbReference type="Pfam" id="PF02653">
    <property type="entry name" value="BPD_transp_2"/>
    <property type="match status" value="1"/>
</dbReference>
<protein>
    <submittedName>
        <fullName evidence="10">Ribose ABC transporter permease</fullName>
    </submittedName>
</protein>
<proteinExistence type="inferred from homology"/>
<evidence type="ECO:0000256" key="6">
    <source>
        <dbReference type="ARBA" id="ARBA00022692"/>
    </source>
</evidence>
<evidence type="ECO:0000256" key="4">
    <source>
        <dbReference type="ARBA" id="ARBA00022475"/>
    </source>
</evidence>
<dbReference type="Proteomes" id="UP000243937">
    <property type="component" value="Chromosome"/>
</dbReference>
<keyword evidence="6 9" id="KW-0812">Transmembrane</keyword>
<keyword evidence="5" id="KW-0997">Cell inner membrane</keyword>
<dbReference type="KEGG" id="opf:CBP31_02485"/>
<feature type="transmembrane region" description="Helical" evidence="9">
    <location>
        <begin position="93"/>
        <end position="118"/>
    </location>
</feature>
<keyword evidence="4" id="KW-1003">Cell membrane</keyword>